<evidence type="ECO:0000256" key="5">
    <source>
        <dbReference type="ARBA" id="ARBA00022958"/>
    </source>
</evidence>
<dbReference type="InterPro" id="IPR057291">
    <property type="entry name" value="CHX17_2nd"/>
</dbReference>
<dbReference type="EMBL" id="QGKW02001988">
    <property type="protein sequence ID" value="KAF2553366.1"/>
    <property type="molecule type" value="Genomic_DNA"/>
</dbReference>
<dbReference type="Pfam" id="PF23256">
    <property type="entry name" value="CHX17_2nd"/>
    <property type="match status" value="1"/>
</dbReference>
<evidence type="ECO:0000313" key="15">
    <source>
        <dbReference type="Proteomes" id="UP000712281"/>
    </source>
</evidence>
<gene>
    <name evidence="14" type="ORF">F2Q68_00037331</name>
</gene>
<keyword evidence="5" id="KW-0630">Potassium</keyword>
<sequence>MITWQKGGILLGPSALGKSSKFLSTVFPTKSLTVLDTLANLGLLFFLFLVGLELDPKSLKRTGKKALSIALAGITLPFIFGIGTSFALRSSIADGVSKAPFLVFMGVALSITAFPVLARILAEIKLLTTDIGKIALSAAAVNDVAAWILLALAVALSGDGSSPLTSLWVFLAGCGFVVFCIIAVQPGMQWLAKRCPEGEPVKEHYVCLTLGVVLAASFVTDLIGIHALFGAFVIGVIFPKEGHFATSLVEKVEDLVSGLFLPLYFVSSGLKTDVATIQGAQSWGLLVLVIFNACFGKIVGTVVVSLYCKVLNDQVFAIMVLMAIVTTFMTTPLVLAVYKPGKSLTKGEYNNRTVEDTNQSNKPLCLMFCFQSIMNIPTIVNLIEASRGTNRKESLSVYAMHLMELSERSSAILMAHKVRRNGLPFWNKDKTGNSSDMVVVAFEAFQRLSRVSVRPMTAISAMATIHEDICRSAESKRTAMVILPFHKHVRLDRTWETTRNDYRLINKKVMEEAPCSVAILVDRGLGGATRVASSDFTLVITVLFFGGNDDREALAFAVRMAEHPGISLTVIRFIPSEEFKPENVKLEITEDQAGSCSGQTKLTDIEAITELKAKVKEQESSRSDSDIESKIIYEDKIVRCHDEICEVIKEYSRSNLFLVGKSPEGSVASGLNVVRSDTPELGPVGNLLTSSESVSTSASVLVVQQKSSSNNFMRKSKRPKHISNTKRKCVHSLLKEHATVKTEFVVAEQLPIAMNENQRLESFTAGYGRGLEQPAGYVQVHLNPGKLKSDLKSQSHPWVLIDLAPHVENIAKLLVQLLSAFDYAKDSYKDVEWIDSSLG</sequence>
<comment type="caution">
    <text evidence="14">The sequence shown here is derived from an EMBL/GenBank/DDBJ whole genome shotgun (WGS) entry which is preliminary data.</text>
</comment>
<proteinExistence type="inferred from homology"/>
<comment type="similarity">
    <text evidence="9">Belongs to the monovalent cation:proton antiporter 2 (CPA2) transporter (TC 2.A.37) family. CHX (TC 2.A.37.4) subfamily.</text>
</comment>
<keyword evidence="3" id="KW-0633">Potassium transport</keyword>
<keyword evidence="2" id="KW-0813">Transport</keyword>
<dbReference type="GO" id="GO:0012505">
    <property type="term" value="C:endomembrane system"/>
    <property type="evidence" value="ECO:0007669"/>
    <property type="project" value="TreeGrafter"/>
</dbReference>
<evidence type="ECO:0000256" key="7">
    <source>
        <dbReference type="ARBA" id="ARBA00023065"/>
    </source>
</evidence>
<dbReference type="InterPro" id="IPR038770">
    <property type="entry name" value="Na+/solute_symporter_sf"/>
</dbReference>
<dbReference type="InterPro" id="IPR057290">
    <property type="entry name" value="CHX17_C"/>
</dbReference>
<dbReference type="PANTHER" id="PTHR32468:SF142">
    <property type="entry name" value="CATION_H+ EXCHANGER DOMAIN-CONTAINING PROTEIN"/>
    <property type="match status" value="1"/>
</dbReference>
<name>A0A8S9H8U9_BRACR</name>
<dbReference type="GO" id="GO:0006813">
    <property type="term" value="P:potassium ion transport"/>
    <property type="evidence" value="ECO:0007669"/>
    <property type="project" value="UniProtKB-KW"/>
</dbReference>
<evidence type="ECO:0000259" key="12">
    <source>
        <dbReference type="Pfam" id="PF23256"/>
    </source>
</evidence>
<dbReference type="Pfam" id="PF23259">
    <property type="entry name" value="CHX17_C"/>
    <property type="match status" value="1"/>
</dbReference>
<dbReference type="Pfam" id="PF00999">
    <property type="entry name" value="Na_H_Exchanger"/>
    <property type="match status" value="1"/>
</dbReference>
<keyword evidence="7" id="KW-0406">Ion transport</keyword>
<evidence type="ECO:0000313" key="14">
    <source>
        <dbReference type="EMBL" id="KAF2553366.1"/>
    </source>
</evidence>
<feature type="transmembrane region" description="Helical" evidence="10">
    <location>
        <begin position="283"/>
        <end position="308"/>
    </location>
</feature>
<evidence type="ECO:0000256" key="6">
    <source>
        <dbReference type="ARBA" id="ARBA00022989"/>
    </source>
</evidence>
<dbReference type="Gene3D" id="1.20.1530.20">
    <property type="match status" value="1"/>
</dbReference>
<evidence type="ECO:0000256" key="3">
    <source>
        <dbReference type="ARBA" id="ARBA00022538"/>
    </source>
</evidence>
<feature type="transmembrane region" description="Helical" evidence="10">
    <location>
        <begin position="66"/>
        <end position="88"/>
    </location>
</feature>
<keyword evidence="4 10" id="KW-0812">Transmembrane</keyword>
<comment type="subcellular location">
    <subcellularLocation>
        <location evidence="1">Membrane</location>
        <topology evidence="1">Multi-pass membrane protein</topology>
    </subcellularLocation>
</comment>
<keyword evidence="8 10" id="KW-0472">Membrane</keyword>
<dbReference type="GO" id="GO:0016020">
    <property type="term" value="C:membrane"/>
    <property type="evidence" value="ECO:0007669"/>
    <property type="project" value="UniProtKB-SubCell"/>
</dbReference>
<feature type="domain" description="Cation/H(+) antiporter central" evidence="12">
    <location>
        <begin position="394"/>
        <end position="533"/>
    </location>
</feature>
<protein>
    <recommendedName>
        <fullName evidence="16">Cation/H+ exchanger domain-containing protein</fullName>
    </recommendedName>
</protein>
<evidence type="ECO:0000259" key="11">
    <source>
        <dbReference type="Pfam" id="PF00999"/>
    </source>
</evidence>
<evidence type="ECO:0000256" key="8">
    <source>
        <dbReference type="ARBA" id="ARBA00023136"/>
    </source>
</evidence>
<keyword evidence="6 10" id="KW-1133">Transmembrane helix</keyword>
<evidence type="ECO:0000256" key="9">
    <source>
        <dbReference type="ARBA" id="ARBA00038341"/>
    </source>
</evidence>
<feature type="domain" description="Cation/H+ exchanger transmembrane" evidence="11">
    <location>
        <begin position="8"/>
        <end position="325"/>
    </location>
</feature>
<dbReference type="AlphaFoldDB" id="A0A8S9H8U9"/>
<dbReference type="GO" id="GO:0015297">
    <property type="term" value="F:antiporter activity"/>
    <property type="evidence" value="ECO:0007669"/>
    <property type="project" value="InterPro"/>
</dbReference>
<dbReference type="PANTHER" id="PTHR32468">
    <property type="entry name" value="CATION/H + ANTIPORTER"/>
    <property type="match status" value="1"/>
</dbReference>
<feature type="transmembrane region" description="Helical" evidence="10">
    <location>
        <begin position="167"/>
        <end position="184"/>
    </location>
</feature>
<dbReference type="Proteomes" id="UP000712281">
    <property type="component" value="Unassembled WGS sequence"/>
</dbReference>
<feature type="transmembrane region" description="Helical" evidence="10">
    <location>
        <begin position="205"/>
        <end position="238"/>
    </location>
</feature>
<evidence type="ECO:0000256" key="4">
    <source>
        <dbReference type="ARBA" id="ARBA00022692"/>
    </source>
</evidence>
<feature type="domain" description="Cation/H(+) antiporter C-terminal" evidence="13">
    <location>
        <begin position="538"/>
        <end position="706"/>
    </location>
</feature>
<evidence type="ECO:0008006" key="16">
    <source>
        <dbReference type="Google" id="ProtNLM"/>
    </source>
</evidence>
<feature type="transmembrane region" description="Helical" evidence="10">
    <location>
        <begin position="134"/>
        <end position="155"/>
    </location>
</feature>
<feature type="transmembrane region" description="Helical" evidence="10">
    <location>
        <begin position="315"/>
        <end position="338"/>
    </location>
</feature>
<dbReference type="GO" id="GO:0006885">
    <property type="term" value="P:regulation of pH"/>
    <property type="evidence" value="ECO:0007669"/>
    <property type="project" value="TreeGrafter"/>
</dbReference>
<evidence type="ECO:0000259" key="13">
    <source>
        <dbReference type="Pfam" id="PF23259"/>
    </source>
</evidence>
<organism evidence="14 15">
    <name type="scientific">Brassica cretica</name>
    <name type="common">Mustard</name>
    <dbReference type="NCBI Taxonomy" id="69181"/>
    <lineage>
        <taxon>Eukaryota</taxon>
        <taxon>Viridiplantae</taxon>
        <taxon>Streptophyta</taxon>
        <taxon>Embryophyta</taxon>
        <taxon>Tracheophyta</taxon>
        <taxon>Spermatophyta</taxon>
        <taxon>Magnoliopsida</taxon>
        <taxon>eudicotyledons</taxon>
        <taxon>Gunneridae</taxon>
        <taxon>Pentapetalae</taxon>
        <taxon>rosids</taxon>
        <taxon>malvids</taxon>
        <taxon>Brassicales</taxon>
        <taxon>Brassicaceae</taxon>
        <taxon>Brassiceae</taxon>
        <taxon>Brassica</taxon>
    </lineage>
</organism>
<evidence type="ECO:0000256" key="10">
    <source>
        <dbReference type="SAM" id="Phobius"/>
    </source>
</evidence>
<evidence type="ECO:0000256" key="2">
    <source>
        <dbReference type="ARBA" id="ARBA00022448"/>
    </source>
</evidence>
<reference evidence="14" key="1">
    <citation type="submission" date="2019-12" db="EMBL/GenBank/DDBJ databases">
        <title>Genome sequencing and annotation of Brassica cretica.</title>
        <authorList>
            <person name="Studholme D.J."/>
            <person name="Sarris P.F."/>
        </authorList>
    </citation>
    <scope>NUCLEOTIDE SEQUENCE</scope>
    <source>
        <strain evidence="14">PFS-001/15</strain>
        <tissue evidence="14">Leaf</tissue>
    </source>
</reference>
<evidence type="ECO:0000256" key="1">
    <source>
        <dbReference type="ARBA" id="ARBA00004141"/>
    </source>
</evidence>
<feature type="transmembrane region" description="Helical" evidence="10">
    <location>
        <begin position="100"/>
        <end position="122"/>
    </location>
</feature>
<dbReference type="InterPro" id="IPR006153">
    <property type="entry name" value="Cation/H_exchanger_TM"/>
</dbReference>
<dbReference type="InterPro" id="IPR050794">
    <property type="entry name" value="CPA2_transporter"/>
</dbReference>
<dbReference type="GO" id="GO:1902600">
    <property type="term" value="P:proton transmembrane transport"/>
    <property type="evidence" value="ECO:0007669"/>
    <property type="project" value="InterPro"/>
</dbReference>
<accession>A0A8S9H8U9</accession>
<feature type="transmembrane region" description="Helical" evidence="10">
    <location>
        <begin position="37"/>
        <end position="54"/>
    </location>
</feature>